<dbReference type="Proteomes" id="UP001165063">
    <property type="component" value="Unassembled WGS sequence"/>
</dbReference>
<gene>
    <name evidence="1" type="ORF">Amon01_000809500</name>
</gene>
<organism evidence="1 2">
    <name type="scientific">Ambrosiozyma monospora</name>
    <name type="common">Yeast</name>
    <name type="synonym">Endomycopsis monosporus</name>
    <dbReference type="NCBI Taxonomy" id="43982"/>
    <lineage>
        <taxon>Eukaryota</taxon>
        <taxon>Fungi</taxon>
        <taxon>Dikarya</taxon>
        <taxon>Ascomycota</taxon>
        <taxon>Saccharomycotina</taxon>
        <taxon>Pichiomycetes</taxon>
        <taxon>Pichiales</taxon>
        <taxon>Pichiaceae</taxon>
        <taxon>Ambrosiozyma</taxon>
    </lineage>
</organism>
<keyword evidence="2" id="KW-1185">Reference proteome</keyword>
<name>A0A9W7DJA5_AMBMO</name>
<accession>A0A9W7DJA5</accession>
<dbReference type="EMBL" id="BSXU01006645">
    <property type="protein sequence ID" value="GMG56026.1"/>
    <property type="molecule type" value="Genomic_DNA"/>
</dbReference>
<reference evidence="1" key="1">
    <citation type="submission" date="2023-04" db="EMBL/GenBank/DDBJ databases">
        <title>Ambrosiozyma monospora NBRC 1965.</title>
        <authorList>
            <person name="Ichikawa N."/>
            <person name="Sato H."/>
            <person name="Tonouchi N."/>
        </authorList>
    </citation>
    <scope>NUCLEOTIDE SEQUENCE</scope>
    <source>
        <strain evidence="1">NBRC 1965</strain>
    </source>
</reference>
<evidence type="ECO:0000313" key="1">
    <source>
        <dbReference type="EMBL" id="GMG56026.1"/>
    </source>
</evidence>
<evidence type="ECO:0000313" key="2">
    <source>
        <dbReference type="Proteomes" id="UP001165063"/>
    </source>
</evidence>
<dbReference type="AlphaFoldDB" id="A0A9W7DJA5"/>
<sequence>MSLGYRESILSFTLYNNDTPKTVLDLLREDPTVNVNHISNLIKAQKSIPDLLLTTPPSFETGKSADKFTNTLEEIKFDLLDDVQDQIKWVQDLLSIQEQLLNQHIRFDHWHTVMCTHFVKTNTLNGGLNNSGRSWTSVVYHLLSKIDLEDYDLEQLRTYNNLSIPAGSSIQKALLTFIQQSIYTRLVAYPEVKLRTITILKNSASSLFMIDKTYLNKYPNAESLAEFINTQTPLKKAQIKKKRKKKKT</sequence>
<comment type="caution">
    <text evidence="1">The sequence shown here is derived from an EMBL/GenBank/DDBJ whole genome shotgun (WGS) entry which is preliminary data.</text>
</comment>
<protein>
    <submittedName>
        <fullName evidence="1">Unnamed protein product</fullName>
    </submittedName>
</protein>
<proteinExistence type="predicted"/>